<dbReference type="STRING" id="2163413.A0A4P6XQG7"/>
<dbReference type="AlphaFoldDB" id="A0A4P6XQG7"/>
<dbReference type="GO" id="GO:0016807">
    <property type="term" value="F:cysteine-type carboxypeptidase activity"/>
    <property type="evidence" value="ECO:0007669"/>
    <property type="project" value="TreeGrafter"/>
</dbReference>
<name>A0A4P6XQG7_9ASCO</name>
<reference evidence="4" key="1">
    <citation type="submission" date="2019-03" db="EMBL/GenBank/DDBJ databases">
        <title>Snf2 controls pulcherriminic acid biosynthesis and connects pigmentation and antifungal activity of the yeast Metschnikowia pulcherrima.</title>
        <authorList>
            <person name="Gore-Lloyd D."/>
            <person name="Sumann I."/>
            <person name="Brachmann A.O."/>
            <person name="Schneeberger K."/>
            <person name="Ortiz-Merino R.A."/>
            <person name="Moreno-Beltran M."/>
            <person name="Schlaefli M."/>
            <person name="Kirner P."/>
            <person name="Santos Kron A."/>
            <person name="Wolfe K.H."/>
            <person name="Piel J."/>
            <person name="Ahrens C.H."/>
            <person name="Henk D."/>
            <person name="Freimoser F.M."/>
        </authorList>
    </citation>
    <scope>NUCLEOTIDE SEQUENCE [LARGE SCALE GENOMIC DNA]</scope>
    <source>
        <strain evidence="4">APC 1.2</strain>
    </source>
</reference>
<keyword evidence="4" id="KW-1185">Reference proteome</keyword>
<sequence length="392" mass="43537">MGNLRFHVKQICWSPYEQKLPILLQEKNGPCPLIALVNTLILKDDVEARTVGLQGAKGAMNDPEIAAIDGSESNVEPNPETGARKLDVSSLRSMLQRNVGGSIEISLVLSCLGDILLEIPTLGSEVVNGLLESLPLLHTGLDVNPNLTDGGFKESDLASQIFNAFGLHFVHGWCREDDDNSELNALFGKYPTFEDIQEYILTLPEETVEKMQMEAWIHENATQLTEAGLKSIDTRMAPDSLAIFFRNNHFLTVYKAQNHDLYLLITDSAFLKRPHYVWQLINSVSGNDDLYFAGDFTPLLDDAGLDESHVTDDSLAFARKLQEKEDSDYAKLLQRNYEKSVRQENRLGQQSSGGIASGPENTDINSRGRRSGQVSSQVNPNKGKKKEACRVM</sequence>
<dbReference type="Proteomes" id="UP000292447">
    <property type="component" value="Chromosome IV"/>
</dbReference>
<accession>A0A4P6XQG7</accession>
<feature type="domain" description="MINDY deubiquitinase" evidence="2">
    <location>
        <begin position="5"/>
        <end position="48"/>
    </location>
</feature>
<dbReference type="GO" id="GO:0005829">
    <property type="term" value="C:cytosol"/>
    <property type="evidence" value="ECO:0007669"/>
    <property type="project" value="TreeGrafter"/>
</dbReference>
<evidence type="ECO:0000313" key="3">
    <source>
        <dbReference type="EMBL" id="QBM89772.1"/>
    </source>
</evidence>
<organism evidence="3 4">
    <name type="scientific">Metschnikowia aff. pulcherrima</name>
    <dbReference type="NCBI Taxonomy" id="2163413"/>
    <lineage>
        <taxon>Eukaryota</taxon>
        <taxon>Fungi</taxon>
        <taxon>Dikarya</taxon>
        <taxon>Ascomycota</taxon>
        <taxon>Saccharomycotina</taxon>
        <taxon>Pichiomycetes</taxon>
        <taxon>Metschnikowiaceae</taxon>
        <taxon>Metschnikowia</taxon>
    </lineage>
</organism>
<protein>
    <recommendedName>
        <fullName evidence="2">MINDY deubiquitinase domain-containing protein</fullName>
    </recommendedName>
</protein>
<dbReference type="InterPro" id="IPR007518">
    <property type="entry name" value="MINDY"/>
</dbReference>
<dbReference type="EMBL" id="CP034459">
    <property type="protein sequence ID" value="QBM89772.1"/>
    <property type="molecule type" value="Genomic_DNA"/>
</dbReference>
<dbReference type="PANTHER" id="PTHR18063">
    <property type="entry name" value="NF-E2 INDUCIBLE PROTEIN"/>
    <property type="match status" value="1"/>
</dbReference>
<feature type="region of interest" description="Disordered" evidence="1">
    <location>
        <begin position="340"/>
        <end position="392"/>
    </location>
</feature>
<dbReference type="GO" id="GO:0071108">
    <property type="term" value="P:protein K48-linked deubiquitination"/>
    <property type="evidence" value="ECO:0007669"/>
    <property type="project" value="TreeGrafter"/>
</dbReference>
<dbReference type="GO" id="GO:1990380">
    <property type="term" value="F:K48-linked deubiquitinase activity"/>
    <property type="evidence" value="ECO:0007669"/>
    <property type="project" value="InterPro"/>
</dbReference>
<evidence type="ECO:0000313" key="4">
    <source>
        <dbReference type="Proteomes" id="UP000292447"/>
    </source>
</evidence>
<evidence type="ECO:0000259" key="2">
    <source>
        <dbReference type="Pfam" id="PF04424"/>
    </source>
</evidence>
<dbReference type="Pfam" id="PF04424">
    <property type="entry name" value="MINDY_DUB"/>
    <property type="match status" value="2"/>
</dbReference>
<dbReference type="GO" id="GO:0004843">
    <property type="term" value="F:cysteine-type deubiquitinase activity"/>
    <property type="evidence" value="ECO:0007669"/>
    <property type="project" value="InterPro"/>
</dbReference>
<proteinExistence type="predicted"/>
<feature type="compositionally biased region" description="Polar residues" evidence="1">
    <location>
        <begin position="346"/>
        <end position="365"/>
    </location>
</feature>
<dbReference type="PANTHER" id="PTHR18063:SF6">
    <property type="entry name" value="UBIQUITIN CARBOXYL-TERMINAL HYDROLASE"/>
    <property type="match status" value="1"/>
</dbReference>
<dbReference type="GO" id="GO:0071944">
    <property type="term" value="C:cell periphery"/>
    <property type="evidence" value="ECO:0007669"/>
    <property type="project" value="TreeGrafter"/>
</dbReference>
<gene>
    <name evidence="3" type="primary">MPUL0D08550</name>
    <name evidence="3" type="ORF">METSCH_D08550</name>
</gene>
<feature type="domain" description="MINDY deubiquitinase" evidence="2">
    <location>
        <begin position="103"/>
        <end position="296"/>
    </location>
</feature>
<evidence type="ECO:0000256" key="1">
    <source>
        <dbReference type="SAM" id="MobiDB-lite"/>
    </source>
</evidence>
<dbReference type="InterPro" id="IPR033979">
    <property type="entry name" value="MINDY_domain"/>
</dbReference>